<dbReference type="RefSeq" id="XP_028887277.1">
    <property type="nucleotide sequence ID" value="XM_029021855.1"/>
</dbReference>
<comment type="caution">
    <text evidence="4">The sequence shown here is derived from an EMBL/GenBank/DDBJ whole genome shotgun (WGS) entry which is preliminary data.</text>
</comment>
<feature type="compositionally biased region" description="Basic and acidic residues" evidence="2">
    <location>
        <begin position="1"/>
        <end position="19"/>
    </location>
</feature>
<dbReference type="OrthoDB" id="427711at2759"/>
<dbReference type="PANTHER" id="PTHR45990">
    <property type="entry name" value="DNA REPAIR PROTEIN REV1"/>
    <property type="match status" value="1"/>
</dbReference>
<evidence type="ECO:0000313" key="4">
    <source>
        <dbReference type="EMBL" id="ORC93211.1"/>
    </source>
</evidence>
<reference evidence="4 5" key="1">
    <citation type="submission" date="2017-03" db="EMBL/GenBank/DDBJ databases">
        <title>An alternative strategy for trypanosome survival in the mammalian bloodstream revealed through genome and transcriptome analysis of the ubiquitous bovine parasite Trypanosoma (Megatrypanum) theileri.</title>
        <authorList>
            <person name="Kelly S."/>
            <person name="Ivens A."/>
            <person name="Mott A."/>
            <person name="O'Neill E."/>
            <person name="Emms D."/>
            <person name="Macleod O."/>
            <person name="Voorheis P."/>
            <person name="Matthews J."/>
            <person name="Matthews K."/>
            <person name="Carrington M."/>
        </authorList>
    </citation>
    <scope>NUCLEOTIDE SEQUENCE [LARGE SCALE GENOMIC DNA]</scope>
    <source>
        <strain evidence="4">Edinburgh</strain>
    </source>
</reference>
<keyword evidence="1" id="KW-0237">DNA synthesis</keyword>
<dbReference type="InterPro" id="IPR036775">
    <property type="entry name" value="DNA_pol_Y-fam_lit_finger_sf"/>
</dbReference>
<dbReference type="InterPro" id="IPR001126">
    <property type="entry name" value="UmuC"/>
</dbReference>
<dbReference type="GO" id="GO:0042276">
    <property type="term" value="P:error-prone translesion synthesis"/>
    <property type="evidence" value="ECO:0007669"/>
    <property type="project" value="TreeGrafter"/>
</dbReference>
<evidence type="ECO:0000313" key="5">
    <source>
        <dbReference type="Proteomes" id="UP000192257"/>
    </source>
</evidence>
<dbReference type="Pfam" id="PF00817">
    <property type="entry name" value="IMS"/>
    <property type="match status" value="1"/>
</dbReference>
<dbReference type="GO" id="GO:0003887">
    <property type="term" value="F:DNA-directed DNA polymerase activity"/>
    <property type="evidence" value="ECO:0007669"/>
    <property type="project" value="InterPro"/>
</dbReference>
<organism evidence="4 5">
    <name type="scientific">Trypanosoma theileri</name>
    <dbReference type="NCBI Taxonomy" id="67003"/>
    <lineage>
        <taxon>Eukaryota</taxon>
        <taxon>Discoba</taxon>
        <taxon>Euglenozoa</taxon>
        <taxon>Kinetoplastea</taxon>
        <taxon>Metakinetoplastina</taxon>
        <taxon>Trypanosomatida</taxon>
        <taxon>Trypanosomatidae</taxon>
        <taxon>Trypanosoma</taxon>
    </lineage>
</organism>
<name>A0A1X0P8Q5_9TRYP</name>
<dbReference type="Gene3D" id="1.10.150.20">
    <property type="entry name" value="5' to 3' exonuclease, C-terminal subdomain"/>
    <property type="match status" value="1"/>
</dbReference>
<evidence type="ECO:0000256" key="2">
    <source>
        <dbReference type="SAM" id="MobiDB-lite"/>
    </source>
</evidence>
<dbReference type="Proteomes" id="UP000192257">
    <property type="component" value="Unassembled WGS sequence"/>
</dbReference>
<dbReference type="VEuPathDB" id="TriTrypDB:TM35_000025370"/>
<dbReference type="PANTHER" id="PTHR45990:SF1">
    <property type="entry name" value="DNA REPAIR PROTEIN REV1"/>
    <property type="match status" value="1"/>
</dbReference>
<proteinExistence type="predicted"/>
<dbReference type="GO" id="GO:0003684">
    <property type="term" value="F:damaged DNA binding"/>
    <property type="evidence" value="ECO:0007669"/>
    <property type="project" value="InterPro"/>
</dbReference>
<dbReference type="InterPro" id="IPR043502">
    <property type="entry name" value="DNA/RNA_pol_sf"/>
</dbReference>
<evidence type="ECO:0000259" key="3">
    <source>
        <dbReference type="PROSITE" id="PS50173"/>
    </source>
</evidence>
<dbReference type="Gene3D" id="3.30.1490.100">
    <property type="entry name" value="DNA polymerase, Y-family, little finger domain"/>
    <property type="match status" value="1"/>
</dbReference>
<dbReference type="InterPro" id="IPR053848">
    <property type="entry name" value="IMS_HHH_1"/>
</dbReference>
<dbReference type="SUPFAM" id="SSF56672">
    <property type="entry name" value="DNA/RNA polymerases"/>
    <property type="match status" value="1"/>
</dbReference>
<dbReference type="GeneID" id="39981635"/>
<dbReference type="GO" id="GO:0017125">
    <property type="term" value="F:deoxycytidyl transferase activity"/>
    <property type="evidence" value="ECO:0007669"/>
    <property type="project" value="TreeGrafter"/>
</dbReference>
<gene>
    <name evidence="4" type="ORF">TM35_000025370</name>
</gene>
<dbReference type="AlphaFoldDB" id="A0A1X0P8Q5"/>
<feature type="domain" description="UmuC" evidence="3">
    <location>
        <begin position="75"/>
        <end position="260"/>
    </location>
</feature>
<dbReference type="EMBL" id="NBCO01000002">
    <property type="protein sequence ID" value="ORC93211.1"/>
    <property type="molecule type" value="Genomic_DNA"/>
</dbReference>
<evidence type="ECO:0000256" key="1">
    <source>
        <dbReference type="ARBA" id="ARBA00022634"/>
    </source>
</evidence>
<accession>A0A1X0P8Q5</accession>
<feature type="region of interest" description="Disordered" evidence="2">
    <location>
        <begin position="1"/>
        <end position="20"/>
    </location>
</feature>
<dbReference type="GO" id="GO:0006281">
    <property type="term" value="P:DNA repair"/>
    <property type="evidence" value="ECO:0007669"/>
    <property type="project" value="InterPro"/>
</dbReference>
<dbReference type="PROSITE" id="PS50173">
    <property type="entry name" value="UMUC"/>
    <property type="match status" value="1"/>
</dbReference>
<dbReference type="Gene3D" id="3.30.70.270">
    <property type="match status" value="1"/>
</dbReference>
<dbReference type="InterPro" id="IPR043128">
    <property type="entry name" value="Rev_trsase/Diguanyl_cyclase"/>
</dbReference>
<dbReference type="Gene3D" id="3.40.1170.60">
    <property type="match status" value="1"/>
</dbReference>
<dbReference type="GO" id="GO:0005634">
    <property type="term" value="C:nucleus"/>
    <property type="evidence" value="ECO:0007669"/>
    <property type="project" value="TreeGrafter"/>
</dbReference>
<dbReference type="Pfam" id="PF21999">
    <property type="entry name" value="IMS_HHH_1"/>
    <property type="match status" value="1"/>
</dbReference>
<dbReference type="STRING" id="67003.A0A1X0P8Q5"/>
<dbReference type="GO" id="GO:0070987">
    <property type="term" value="P:error-free translesion synthesis"/>
    <property type="evidence" value="ECO:0007669"/>
    <property type="project" value="TreeGrafter"/>
</dbReference>
<keyword evidence="5" id="KW-1185">Reference proteome</keyword>
<protein>
    <submittedName>
        <fullName evidence="4">Putative DNA damage repair protein</fullName>
    </submittedName>
</protein>
<sequence>MNEKKVHQEKKEREEEGSVKKPWVHEQLNSLKHFQQHSRLHFIGQWKTRAHDLFKEWFKVNPEWNHGVLRQQILFAHLDMDAFFCSVALAKEENAHLRDKPVGVAAGKFNSDISSCNYIARTYGVQAGMYVNAAREICPNLHILNYDLPRCEEVTKSLYRILFELCPNLVNIAVEVYSIDEVMIAFDTDDIDTVKQYCNNVRQELERSTHCTASCGIGPNIMLARIATKFAKPNGIHIIPPENVSSIVEQLPFSEIHGVGHSTLTKLRPLLRPYFSEVDINDEELRCRHVQKLTKQQLQQFLGKKAGENFYNLCRGNDSRLVTRTGDEENQRILGKKTPTSVGCSMNYAVRPNSLDDVWSIARELLEAVCTKLERGEYSCSGLRITILERHPLHPKDTQKFMGRGKCVEFHMTVNFESPLKSSDIETMLFRVQSTLAPFLVLKRSLTDVERADELGLSSDMESGIIWTVSINDLKDIVISDIRGMTIQAISLHLGSNCISNLKRSRGMQMSLVDAFSKATRGEQQQQEEEEQEELEVENLLSNPSQAVGKTFEMSTLEELMSRDVDESFLRDWKNAADRVGRDVDYTAMKALLRVAAFRCASSLKSPIEAEKTFKGLLMFANSLLPIPVTFA</sequence>